<reference evidence="2" key="1">
    <citation type="submission" date="2021-06" db="EMBL/GenBank/DDBJ databases">
        <authorList>
            <person name="Hodson N. C."/>
            <person name="Mongue J. A."/>
            <person name="Jaron S. K."/>
        </authorList>
    </citation>
    <scope>NUCLEOTIDE SEQUENCE</scope>
</reference>
<dbReference type="Proteomes" id="UP000708208">
    <property type="component" value="Unassembled WGS sequence"/>
</dbReference>
<dbReference type="AlphaFoldDB" id="A0A8J2PVL8"/>
<gene>
    <name evidence="2" type="ORF">AFUS01_LOCUS33514</name>
</gene>
<evidence type="ECO:0000313" key="2">
    <source>
        <dbReference type="EMBL" id="CAG7823290.1"/>
    </source>
</evidence>
<dbReference type="OrthoDB" id="6095487at2759"/>
<feature type="region of interest" description="Disordered" evidence="1">
    <location>
        <begin position="62"/>
        <end position="97"/>
    </location>
</feature>
<dbReference type="InterPro" id="IPR051189">
    <property type="entry name" value="Splicing_assoc_domain"/>
</dbReference>
<evidence type="ECO:0000313" key="3">
    <source>
        <dbReference type="Proteomes" id="UP000708208"/>
    </source>
</evidence>
<organism evidence="2 3">
    <name type="scientific">Allacma fusca</name>
    <dbReference type="NCBI Taxonomy" id="39272"/>
    <lineage>
        <taxon>Eukaryota</taxon>
        <taxon>Metazoa</taxon>
        <taxon>Ecdysozoa</taxon>
        <taxon>Arthropoda</taxon>
        <taxon>Hexapoda</taxon>
        <taxon>Collembola</taxon>
        <taxon>Symphypleona</taxon>
        <taxon>Sminthuridae</taxon>
        <taxon>Allacma</taxon>
    </lineage>
</organism>
<feature type="compositionally biased region" description="Acidic residues" evidence="1">
    <location>
        <begin position="197"/>
        <end position="207"/>
    </location>
</feature>
<comment type="caution">
    <text evidence="2">The sequence shown here is derived from an EMBL/GenBank/DDBJ whole genome shotgun (WGS) entry which is preliminary data.</text>
</comment>
<proteinExistence type="predicted"/>
<dbReference type="EMBL" id="CAJVCH010529026">
    <property type="protein sequence ID" value="CAG7823290.1"/>
    <property type="molecule type" value="Genomic_DNA"/>
</dbReference>
<keyword evidence="3" id="KW-1185">Reference proteome</keyword>
<protein>
    <submittedName>
        <fullName evidence="2">Uncharacterized protein</fullName>
    </submittedName>
</protein>
<feature type="compositionally biased region" description="Acidic residues" evidence="1">
    <location>
        <begin position="167"/>
        <end position="178"/>
    </location>
</feature>
<feature type="region of interest" description="Disordered" evidence="1">
    <location>
        <begin position="132"/>
        <end position="207"/>
    </location>
</feature>
<feature type="compositionally biased region" description="Polar residues" evidence="1">
    <location>
        <begin position="145"/>
        <end position="156"/>
    </location>
</feature>
<accession>A0A8J2PVL8</accession>
<sequence>MGSGAGIKTESDDSSSDENKSDNAERSFAKLTLQNKTHSKFLKQKLPMQSVVESDSFNELFGGCSQAAPAETKRRRRHKRMAVDASELSNKEWGESSGLASVAAVIPKRSDMGPSKSKKKVIIADPQVSIDFGKRKRGHRDRPVESTSGDTSYTNDKTNRIDSNYDYMDEDMNSDQDDTSSVFSSSESDDFHITCDEGQEGDDEQSDWVGEEWLADDGVDSEERRRDLIMRRLRSHSPTREIRAGKRRVHPHKPVFSFRTSANEQLSKFLQDPEQLELKLHPMRKSERVQLSHIASLYSLQMHYRLEDDGSEKSFTCPILTKTSNTAQMDLKSADEESTRASWLGPLWIESDSKRIKK</sequence>
<feature type="region of interest" description="Disordered" evidence="1">
    <location>
        <begin position="1"/>
        <end position="28"/>
    </location>
</feature>
<evidence type="ECO:0000256" key="1">
    <source>
        <dbReference type="SAM" id="MobiDB-lite"/>
    </source>
</evidence>
<name>A0A8J2PVL8_9HEXA</name>
<feature type="compositionally biased region" description="Basic and acidic residues" evidence="1">
    <location>
        <begin position="17"/>
        <end position="28"/>
    </location>
</feature>
<dbReference type="PANTHER" id="PTHR14195">
    <property type="entry name" value="G PATCH DOMAIN CONTAINING PROTEIN 2"/>
    <property type="match status" value="1"/>
</dbReference>